<accession>A0A6P6QCV1</accession>
<evidence type="ECO:0000256" key="3">
    <source>
        <dbReference type="ARBA" id="ARBA00022490"/>
    </source>
</evidence>
<dbReference type="CDD" id="cd00171">
    <property type="entry name" value="Sec7"/>
    <property type="match status" value="1"/>
</dbReference>
<dbReference type="AlphaFoldDB" id="A0A6P6QCV1"/>
<feature type="region of interest" description="Disordered" evidence="7">
    <location>
        <begin position="498"/>
        <end position="630"/>
    </location>
</feature>
<evidence type="ECO:0000256" key="4">
    <source>
        <dbReference type="ARBA" id="ARBA00022553"/>
    </source>
</evidence>
<feature type="coiled-coil region" evidence="6">
    <location>
        <begin position="20"/>
        <end position="58"/>
    </location>
</feature>
<feature type="region of interest" description="Disordered" evidence="7">
    <location>
        <begin position="177"/>
        <end position="204"/>
    </location>
</feature>
<keyword evidence="5 6" id="KW-0175">Coiled coil</keyword>
<dbReference type="Proteomes" id="UP000515129">
    <property type="component" value="Chromosome 11"/>
</dbReference>
<keyword evidence="9" id="KW-1185">Reference proteome</keyword>
<dbReference type="InterPro" id="IPR033742">
    <property type="entry name" value="IQSEC_PH"/>
</dbReference>
<dbReference type="SUPFAM" id="SSF48425">
    <property type="entry name" value="Sec7 domain"/>
    <property type="match status" value="1"/>
</dbReference>
<comment type="similarity">
    <text evidence="2">Belongs to the BRAG family.</text>
</comment>
<dbReference type="PANTHER" id="PTHR10663">
    <property type="entry name" value="GUANYL-NUCLEOTIDE EXCHANGE FACTOR"/>
    <property type="match status" value="1"/>
</dbReference>
<dbReference type="CDD" id="cd13318">
    <property type="entry name" value="PH_IQSEC"/>
    <property type="match status" value="1"/>
</dbReference>
<feature type="domain" description="SEC7" evidence="8">
    <location>
        <begin position="634"/>
        <end position="827"/>
    </location>
</feature>
<feature type="compositionally biased region" description="Low complexity" evidence="7">
    <location>
        <begin position="588"/>
        <end position="606"/>
    </location>
</feature>
<feature type="compositionally biased region" description="Polar residues" evidence="7">
    <location>
        <begin position="1003"/>
        <end position="1022"/>
    </location>
</feature>
<evidence type="ECO:0000256" key="5">
    <source>
        <dbReference type="ARBA" id="ARBA00023054"/>
    </source>
</evidence>
<dbReference type="PROSITE" id="PS50096">
    <property type="entry name" value="IQ"/>
    <property type="match status" value="1"/>
</dbReference>
<feature type="region of interest" description="Disordered" evidence="7">
    <location>
        <begin position="429"/>
        <end position="453"/>
    </location>
</feature>
<dbReference type="FunFam" id="2.30.29.30:FF:000004">
    <property type="entry name" value="IQ motif and SEC7 domain-containing protein 1"/>
    <property type="match status" value="1"/>
</dbReference>
<evidence type="ECO:0000313" key="9">
    <source>
        <dbReference type="Proteomes" id="UP000515129"/>
    </source>
</evidence>
<organism evidence="9 10">
    <name type="scientific">Carassius auratus</name>
    <name type="common">Goldfish</name>
    <dbReference type="NCBI Taxonomy" id="7957"/>
    <lineage>
        <taxon>Eukaryota</taxon>
        <taxon>Metazoa</taxon>
        <taxon>Chordata</taxon>
        <taxon>Craniata</taxon>
        <taxon>Vertebrata</taxon>
        <taxon>Euteleostomi</taxon>
        <taxon>Actinopterygii</taxon>
        <taxon>Neopterygii</taxon>
        <taxon>Teleostei</taxon>
        <taxon>Ostariophysi</taxon>
        <taxon>Cypriniformes</taxon>
        <taxon>Cyprinidae</taxon>
        <taxon>Cyprininae</taxon>
        <taxon>Carassius</taxon>
    </lineage>
</organism>
<name>A0A6P6QCV1_CARAU</name>
<dbReference type="FunFam" id="1.10.1000.11:FF:000001">
    <property type="entry name" value="IQ motif and SEC7 domain-containing protein 1"/>
    <property type="match status" value="1"/>
</dbReference>
<dbReference type="GO" id="GO:0005737">
    <property type="term" value="C:cytoplasm"/>
    <property type="evidence" value="ECO:0007669"/>
    <property type="project" value="UniProtKB-SubCell"/>
</dbReference>
<dbReference type="Gene3D" id="1.10.1000.11">
    <property type="entry name" value="Arf Nucleotide-binding Site Opener,domain 2"/>
    <property type="match status" value="1"/>
</dbReference>
<evidence type="ECO:0000256" key="1">
    <source>
        <dbReference type="ARBA" id="ARBA00004496"/>
    </source>
</evidence>
<evidence type="ECO:0000256" key="7">
    <source>
        <dbReference type="SAM" id="MobiDB-lite"/>
    </source>
</evidence>
<dbReference type="InterPro" id="IPR023394">
    <property type="entry name" value="Sec7_C_sf"/>
</dbReference>
<dbReference type="Pfam" id="PF01369">
    <property type="entry name" value="Sec7"/>
    <property type="match status" value="1"/>
</dbReference>
<dbReference type="InterPro" id="IPR011993">
    <property type="entry name" value="PH-like_dom_sf"/>
</dbReference>
<comment type="subcellular location">
    <subcellularLocation>
        <location evidence="1">Cytoplasm</location>
    </subcellularLocation>
</comment>
<sequence>MDGHFAYIDMENPTENPSKAAEYLKELNKIIETQQELLEKQKNRIEELEQQVCDLCQENVCLKDQHQRHLATCRLQQGNSHPTLGAIKENVIQEKNESEGLHVANVRRHASLPLDVTDNPGNFIVPLCRRSYPCRKWKSASLGVEGEAPGGEAGPSLENSGSYLRGPVSRSAIISGEHFDGPPLYAHDIRQRPRRPKLQHSQSILRKQAEEEAIKRSRSLSESYELSTDLQDKQVEMLERKYGGRFITRHAARTIQTAFRQYQMNKNFERLRSSMSENRMSRRIVLSNMRMQFSFEGPEKVHSSYFEGKQVSLTDDGSKLGALVQSERGEMVPANMKSPAVQSDFSDAITELEDVFSRQVKSLAESIDDALNCRSLHGDEGQPEPARGHPDIEQEVTYKVKPSHSSDHRKRDEMTASYSDVTLYIDEEELSPPLPLSQSVDRPSSTESDLRLRSLNSQDYWSLAHKEEKGDTDTSCRSTPSLECQEQRLRIDHLPLLTIEPPSDSSVELSDRSDRSSLKRQNAYERGITSQQGSPKHIPSHALPPRGPARDDDAPRHRPRQLESHLAINGTANRQSKSESDFSDGDNDSINSTSNSNDTINCSSESSSRDSLREQTLSKQTYHKETRNSWDSPAFSNDIIRKRHYRIGLNLFNKKPEKGIQYLIERGFVPDTPVGVAHFLLQRKGLSRQMIGEFLGNRQKQFNRDVLDCVVDEMDFSGMELDEALRKFQAHIRVQGEAQKVERLIEAFSQRYCICNPGVVRQFRNPDTIFILAFAIILLNTDMYSPNVKPERKMKLEDFVKNLRGVDDGEDIPREMLVGIYERIRKRELKTNEDHVSQVQKVEKLIVGKKPIGSLHHGLGCVLSLPHRRLVCYCRLFEVPDPNKPQKLGLHQREIFLFNDLLVVTKIFQKKKNSVTYSFRQSFSLYGMQVLLFENQYYPNGVRLTSALPGADIKVLINFNAPNPQDRKKFTDDLRESIAEVQEMEKYRIESELEKQKGVVRPSISQSSGLKKETGNGNLSRTSLDDSYAMGEGLKRSALSSSLRDLSDAGVHH</sequence>
<dbReference type="Gene3D" id="2.30.29.30">
    <property type="entry name" value="Pleckstrin-homology domain (PH domain)/Phosphotyrosine-binding domain (PTB)"/>
    <property type="match status" value="1"/>
</dbReference>
<dbReference type="SMART" id="SM00222">
    <property type="entry name" value="Sec7"/>
    <property type="match status" value="1"/>
</dbReference>
<dbReference type="PANTHER" id="PTHR10663:SF327">
    <property type="entry name" value="IQ MOTIF AND SEC7 DOMAIN-CONTAINING PROTEIN 1"/>
    <property type="match status" value="1"/>
</dbReference>
<dbReference type="GO" id="GO:0005085">
    <property type="term" value="F:guanyl-nucleotide exchange factor activity"/>
    <property type="evidence" value="ECO:0007669"/>
    <property type="project" value="InterPro"/>
</dbReference>
<reference evidence="10" key="1">
    <citation type="submission" date="2025-08" db="UniProtKB">
        <authorList>
            <consortium name="RefSeq"/>
        </authorList>
    </citation>
    <scope>IDENTIFICATION</scope>
    <source>
        <strain evidence="10">Wakin</strain>
        <tissue evidence="10">Muscle</tissue>
    </source>
</reference>
<feature type="compositionally biased region" description="Basic and acidic residues" evidence="7">
    <location>
        <begin position="548"/>
        <end position="563"/>
    </location>
</feature>
<gene>
    <name evidence="10" type="primary">iqsec1b</name>
</gene>
<dbReference type="InterPro" id="IPR000904">
    <property type="entry name" value="Sec7_dom"/>
</dbReference>
<dbReference type="PROSITE" id="PS50190">
    <property type="entry name" value="SEC7"/>
    <property type="match status" value="1"/>
</dbReference>
<dbReference type="GO" id="GO:0032012">
    <property type="term" value="P:regulation of ARF protein signal transduction"/>
    <property type="evidence" value="ECO:0007669"/>
    <property type="project" value="InterPro"/>
</dbReference>
<dbReference type="GO" id="GO:0030036">
    <property type="term" value="P:actin cytoskeleton organization"/>
    <property type="evidence" value="ECO:0007669"/>
    <property type="project" value="TreeGrafter"/>
</dbReference>
<dbReference type="InterPro" id="IPR035999">
    <property type="entry name" value="Sec7_dom_sf"/>
</dbReference>
<dbReference type="Pfam" id="PF16453">
    <property type="entry name" value="IQ_SEC7_PH"/>
    <property type="match status" value="1"/>
</dbReference>
<keyword evidence="3" id="KW-0963">Cytoplasm</keyword>
<dbReference type="RefSeq" id="XP_026131378.1">
    <property type="nucleotide sequence ID" value="XM_026275593.1"/>
</dbReference>
<dbReference type="CTD" id="100148736"/>
<evidence type="ECO:0000313" key="10">
    <source>
        <dbReference type="RefSeq" id="XP_026131378.1"/>
    </source>
</evidence>
<evidence type="ECO:0000256" key="2">
    <source>
        <dbReference type="ARBA" id="ARBA00006248"/>
    </source>
</evidence>
<keyword evidence="4" id="KW-0597">Phosphoprotein</keyword>
<proteinExistence type="inferred from homology"/>
<feature type="region of interest" description="Disordered" evidence="7">
    <location>
        <begin position="374"/>
        <end position="415"/>
    </location>
</feature>
<protein>
    <submittedName>
        <fullName evidence="10">IQ motif and SEC7 domain-containing protein 1 isoform X8</fullName>
    </submittedName>
</protein>
<feature type="compositionally biased region" description="Basic and acidic residues" evidence="7">
    <location>
        <begin position="376"/>
        <end position="414"/>
    </location>
</feature>
<evidence type="ECO:0000256" key="6">
    <source>
        <dbReference type="SAM" id="Coils"/>
    </source>
</evidence>
<dbReference type="Gene3D" id="1.10.220.20">
    <property type="match status" value="1"/>
</dbReference>
<dbReference type="SUPFAM" id="SSF50729">
    <property type="entry name" value="PH domain-like"/>
    <property type="match status" value="1"/>
</dbReference>
<feature type="compositionally biased region" description="Polar residues" evidence="7">
    <location>
        <begin position="436"/>
        <end position="447"/>
    </location>
</feature>
<evidence type="ECO:0000259" key="8">
    <source>
        <dbReference type="PROSITE" id="PS50190"/>
    </source>
</evidence>
<feature type="region of interest" description="Disordered" evidence="7">
    <location>
        <begin position="998"/>
        <end position="1026"/>
    </location>
</feature>
<dbReference type="FunFam" id="1.10.220.20:FF:000001">
    <property type="entry name" value="IQ motif and SEC7 domain-containing protein 1"/>
    <property type="match status" value="1"/>
</dbReference>